<feature type="transmembrane region" description="Helical" evidence="8">
    <location>
        <begin position="12"/>
        <end position="31"/>
    </location>
</feature>
<organism evidence="9 10">
    <name type="scientific">Thiothrix nivea (strain ATCC 35100 / DSM 5205 / JP2)</name>
    <dbReference type="NCBI Taxonomy" id="870187"/>
    <lineage>
        <taxon>Bacteria</taxon>
        <taxon>Pseudomonadati</taxon>
        <taxon>Pseudomonadota</taxon>
        <taxon>Gammaproteobacteria</taxon>
        <taxon>Thiotrichales</taxon>
        <taxon>Thiotrichaceae</taxon>
        <taxon>Thiothrix</taxon>
    </lineage>
</organism>
<evidence type="ECO:0000256" key="5">
    <source>
        <dbReference type="ARBA" id="ARBA00022989"/>
    </source>
</evidence>
<reference evidence="10" key="1">
    <citation type="journal article" date="2011" name="Stand. Genomic Sci.">
        <title>Genome sequence of the filamentous, gliding Thiothrix nivea neotype strain (JP2(T)).</title>
        <authorList>
            <person name="Lapidus A."/>
            <person name="Nolan M."/>
            <person name="Lucas S."/>
            <person name="Glavina Del Rio T."/>
            <person name="Tice H."/>
            <person name="Cheng J.F."/>
            <person name="Tapia R."/>
            <person name="Han C."/>
            <person name="Goodwin L."/>
            <person name="Pitluck S."/>
            <person name="Liolios K."/>
            <person name="Pagani I."/>
            <person name="Ivanova N."/>
            <person name="Huntemann M."/>
            <person name="Mavromatis K."/>
            <person name="Mikhailova N."/>
            <person name="Pati A."/>
            <person name="Chen A."/>
            <person name="Palaniappan K."/>
            <person name="Land M."/>
            <person name="Brambilla E.M."/>
            <person name="Rohde M."/>
            <person name="Abt B."/>
            <person name="Verbarg S."/>
            <person name="Goker M."/>
            <person name="Bristow J."/>
            <person name="Eisen J.A."/>
            <person name="Markowitz V."/>
            <person name="Hugenholtz P."/>
            <person name="Kyrpides N.C."/>
            <person name="Klenk H.P."/>
            <person name="Woyke T."/>
        </authorList>
    </citation>
    <scope>NUCLEOTIDE SEQUENCE [LARGE SCALE GENOMIC DNA]</scope>
    <source>
        <strain evidence="10">ATCC 35100 / DSM 5205 / JP2</strain>
    </source>
</reference>
<dbReference type="AlphaFoldDB" id="A0A656HLM0"/>
<keyword evidence="6 8" id="KW-0472">Membrane</keyword>
<keyword evidence="4 7" id="KW-0812">Transmembrane</keyword>
<evidence type="ECO:0000256" key="6">
    <source>
        <dbReference type="ARBA" id="ARBA00023136"/>
    </source>
</evidence>
<evidence type="ECO:0000256" key="3">
    <source>
        <dbReference type="ARBA" id="ARBA00022475"/>
    </source>
</evidence>
<keyword evidence="5 8" id="KW-1133">Transmembrane helix</keyword>
<keyword evidence="3" id="KW-1003">Cell membrane</keyword>
<dbReference type="EMBL" id="JH651384">
    <property type="protein sequence ID" value="EIJ36189.1"/>
    <property type="molecule type" value="Genomic_DNA"/>
</dbReference>
<comment type="subcellular location">
    <subcellularLocation>
        <location evidence="1">Cell membrane</location>
        <topology evidence="1">Single-pass membrane protein</topology>
    </subcellularLocation>
    <subcellularLocation>
        <location evidence="7">Cell membrane</location>
        <topology evidence="7">Single-pass type II membrane protein</topology>
    </subcellularLocation>
</comment>
<evidence type="ECO:0000256" key="7">
    <source>
        <dbReference type="RuleBase" id="RU003879"/>
    </source>
</evidence>
<dbReference type="Proteomes" id="UP000005317">
    <property type="component" value="Unassembled WGS sequence"/>
</dbReference>
<evidence type="ECO:0000256" key="2">
    <source>
        <dbReference type="ARBA" id="ARBA00005811"/>
    </source>
</evidence>
<comment type="similarity">
    <text evidence="2 7">Belongs to the ExbD/TolR family.</text>
</comment>
<dbReference type="GO" id="GO:0005886">
    <property type="term" value="C:plasma membrane"/>
    <property type="evidence" value="ECO:0007669"/>
    <property type="project" value="UniProtKB-SubCell"/>
</dbReference>
<dbReference type="GO" id="GO:0022857">
    <property type="term" value="F:transmembrane transporter activity"/>
    <property type="evidence" value="ECO:0007669"/>
    <property type="project" value="InterPro"/>
</dbReference>
<keyword evidence="7" id="KW-0653">Protein transport</keyword>
<name>A0A656HLM0_THINJ</name>
<proteinExistence type="inferred from homology"/>
<keyword evidence="10" id="KW-1185">Reference proteome</keyword>
<dbReference type="PANTHER" id="PTHR30558:SF3">
    <property type="entry name" value="BIOPOLYMER TRANSPORT PROTEIN EXBD-RELATED"/>
    <property type="match status" value="1"/>
</dbReference>
<gene>
    <name evidence="9" type="ORF">Thini_3685</name>
</gene>
<protein>
    <submittedName>
        <fullName evidence="9">Biopolymer transport protein ExbD/TolR</fullName>
    </submittedName>
</protein>
<dbReference type="PANTHER" id="PTHR30558">
    <property type="entry name" value="EXBD MEMBRANE COMPONENT OF PMF-DRIVEN MACROMOLECULE IMPORT SYSTEM"/>
    <property type="match status" value="1"/>
</dbReference>
<dbReference type="Pfam" id="PF02472">
    <property type="entry name" value="ExbD"/>
    <property type="match status" value="1"/>
</dbReference>
<evidence type="ECO:0000313" key="9">
    <source>
        <dbReference type="EMBL" id="EIJ36189.1"/>
    </source>
</evidence>
<evidence type="ECO:0000313" key="10">
    <source>
        <dbReference type="Proteomes" id="UP000005317"/>
    </source>
</evidence>
<evidence type="ECO:0000256" key="4">
    <source>
        <dbReference type="ARBA" id="ARBA00022692"/>
    </source>
</evidence>
<sequence>MKFRTRERYESKVDLTSLIDVVFMLLIFFMVTTTFDKNAQIKIELPTASNTAAASNEDKLELLIDGQGRYYVNGREVLNNQPETLFQAMSQTLESMGNNTPPLVISADASVNYQSVVTAMDIAGRLGLTNFSIATSQSERKAQE</sequence>
<dbReference type="InterPro" id="IPR003400">
    <property type="entry name" value="ExbD"/>
</dbReference>
<dbReference type="RefSeq" id="WP_002710074.1">
    <property type="nucleotide sequence ID" value="NZ_JH651384.1"/>
</dbReference>
<dbReference type="Gene3D" id="3.30.420.270">
    <property type="match status" value="1"/>
</dbReference>
<evidence type="ECO:0000256" key="8">
    <source>
        <dbReference type="SAM" id="Phobius"/>
    </source>
</evidence>
<accession>A0A656HLM0</accession>
<evidence type="ECO:0000256" key="1">
    <source>
        <dbReference type="ARBA" id="ARBA00004162"/>
    </source>
</evidence>
<dbReference type="OrthoDB" id="9793581at2"/>
<keyword evidence="7" id="KW-0813">Transport</keyword>
<dbReference type="GO" id="GO:0015031">
    <property type="term" value="P:protein transport"/>
    <property type="evidence" value="ECO:0007669"/>
    <property type="project" value="UniProtKB-KW"/>
</dbReference>